<keyword evidence="2 4" id="KW-0238">DNA-binding</keyword>
<name>A0A1W1VX66_9FIRM</name>
<feature type="domain" description="Core-binding (CB)" evidence="6">
    <location>
        <begin position="16"/>
        <end position="95"/>
    </location>
</feature>
<evidence type="ECO:0000313" key="8">
    <source>
        <dbReference type="Proteomes" id="UP000192569"/>
    </source>
</evidence>
<dbReference type="Pfam" id="PF00589">
    <property type="entry name" value="Phage_integrase"/>
    <property type="match status" value="1"/>
</dbReference>
<evidence type="ECO:0000256" key="3">
    <source>
        <dbReference type="ARBA" id="ARBA00023172"/>
    </source>
</evidence>
<evidence type="ECO:0000259" key="6">
    <source>
        <dbReference type="PROSITE" id="PS51900"/>
    </source>
</evidence>
<keyword evidence="3" id="KW-0233">DNA recombination</keyword>
<dbReference type="RefSeq" id="WP_084665508.1">
    <property type="nucleotide sequence ID" value="NZ_LT838272.1"/>
</dbReference>
<dbReference type="GO" id="GO:0003677">
    <property type="term" value="F:DNA binding"/>
    <property type="evidence" value="ECO:0007669"/>
    <property type="project" value="UniProtKB-UniRule"/>
</dbReference>
<dbReference type="GO" id="GO:0015074">
    <property type="term" value="P:DNA integration"/>
    <property type="evidence" value="ECO:0007669"/>
    <property type="project" value="InterPro"/>
</dbReference>
<comment type="similarity">
    <text evidence="1">Belongs to the 'phage' integrase family.</text>
</comment>
<dbReference type="PANTHER" id="PTHR30349">
    <property type="entry name" value="PHAGE INTEGRASE-RELATED"/>
    <property type="match status" value="1"/>
</dbReference>
<dbReference type="InterPro" id="IPR011010">
    <property type="entry name" value="DNA_brk_join_enz"/>
</dbReference>
<dbReference type="GO" id="GO:0006310">
    <property type="term" value="P:DNA recombination"/>
    <property type="evidence" value="ECO:0007669"/>
    <property type="project" value="UniProtKB-KW"/>
</dbReference>
<reference evidence="7 8" key="1">
    <citation type="submission" date="2017-04" db="EMBL/GenBank/DDBJ databases">
        <authorList>
            <person name="Afonso C.L."/>
            <person name="Miller P.J."/>
            <person name="Scott M.A."/>
            <person name="Spackman E."/>
            <person name="Goraichik I."/>
            <person name="Dimitrov K.M."/>
            <person name="Suarez D.L."/>
            <person name="Swayne D.E."/>
        </authorList>
    </citation>
    <scope>NUCLEOTIDE SEQUENCE [LARGE SCALE GENOMIC DNA]</scope>
    <source>
        <strain evidence="7 8">ToBE</strain>
    </source>
</reference>
<protein>
    <submittedName>
        <fullName evidence="7">Site-specific recombinase XerD</fullName>
    </submittedName>
</protein>
<evidence type="ECO:0000313" key="7">
    <source>
        <dbReference type="EMBL" id="SMB97701.1"/>
    </source>
</evidence>
<evidence type="ECO:0000259" key="5">
    <source>
        <dbReference type="PROSITE" id="PS51898"/>
    </source>
</evidence>
<feature type="domain" description="Tyr recombinase" evidence="5">
    <location>
        <begin position="115"/>
        <end position="296"/>
    </location>
</feature>
<dbReference type="CDD" id="cd00397">
    <property type="entry name" value="DNA_BRE_C"/>
    <property type="match status" value="1"/>
</dbReference>
<dbReference type="InterPro" id="IPR050090">
    <property type="entry name" value="Tyrosine_recombinase_XerCD"/>
</dbReference>
<dbReference type="EMBL" id="LT838272">
    <property type="protein sequence ID" value="SMB97701.1"/>
    <property type="molecule type" value="Genomic_DNA"/>
</dbReference>
<evidence type="ECO:0000256" key="2">
    <source>
        <dbReference type="ARBA" id="ARBA00023125"/>
    </source>
</evidence>
<sequence>MPRKCHSNTRSSTQNISWESLLQEFLLWKSAQGASPRTLHDYSAHINLFFSRFPEAQNDYSSLRRCLLSYLGEPIAPATKNLRITYLKAFFAWCVKEGYLPENPATGIKKIRDDGRIRHISLEDVERLLKQPNRKTYTGMRDYCMMLLQLDTGIRPSEMVELLPGDVNLEAREIYIRPETAKARIARTLPISPFTAQVIAQFLKLRPSWWSKEVPLFASENGRKLSSWWWCKRFQKYRDMAGIDATPYSLRHTAAIELLRNGADAFAVQRILGHSTLDMTRRYIKLSQEDIKEAHEKASPVYKLSMPRRARRKLE</sequence>
<organism evidence="7 8">
    <name type="scientific">Thermanaeromonas toyohensis ToBE</name>
    <dbReference type="NCBI Taxonomy" id="698762"/>
    <lineage>
        <taxon>Bacteria</taxon>
        <taxon>Bacillati</taxon>
        <taxon>Bacillota</taxon>
        <taxon>Clostridia</taxon>
        <taxon>Neomoorellales</taxon>
        <taxon>Neomoorellaceae</taxon>
        <taxon>Thermanaeromonas</taxon>
    </lineage>
</organism>
<dbReference type="AlphaFoldDB" id="A0A1W1VX66"/>
<proteinExistence type="inferred from homology"/>
<dbReference type="STRING" id="698762.SAMN00808754_1923"/>
<evidence type="ECO:0000256" key="4">
    <source>
        <dbReference type="PROSITE-ProRule" id="PRU01248"/>
    </source>
</evidence>
<dbReference type="InterPro" id="IPR044068">
    <property type="entry name" value="CB"/>
</dbReference>
<dbReference type="Proteomes" id="UP000192569">
    <property type="component" value="Chromosome I"/>
</dbReference>
<dbReference type="PANTHER" id="PTHR30349:SF41">
    <property type="entry name" value="INTEGRASE_RECOMBINASE PROTEIN MJ0367-RELATED"/>
    <property type="match status" value="1"/>
</dbReference>
<keyword evidence="8" id="KW-1185">Reference proteome</keyword>
<dbReference type="Gene3D" id="1.10.150.130">
    <property type="match status" value="1"/>
</dbReference>
<dbReference type="PROSITE" id="PS51898">
    <property type="entry name" value="TYR_RECOMBINASE"/>
    <property type="match status" value="1"/>
</dbReference>
<dbReference type="InterPro" id="IPR002104">
    <property type="entry name" value="Integrase_catalytic"/>
</dbReference>
<dbReference type="InterPro" id="IPR013762">
    <property type="entry name" value="Integrase-like_cat_sf"/>
</dbReference>
<evidence type="ECO:0000256" key="1">
    <source>
        <dbReference type="ARBA" id="ARBA00008857"/>
    </source>
</evidence>
<dbReference type="InterPro" id="IPR010998">
    <property type="entry name" value="Integrase_recombinase_N"/>
</dbReference>
<dbReference type="SUPFAM" id="SSF56349">
    <property type="entry name" value="DNA breaking-rejoining enzymes"/>
    <property type="match status" value="1"/>
</dbReference>
<accession>A0A1W1VX66</accession>
<dbReference type="PROSITE" id="PS51900">
    <property type="entry name" value="CB"/>
    <property type="match status" value="1"/>
</dbReference>
<dbReference type="Gene3D" id="1.10.443.10">
    <property type="entry name" value="Intergrase catalytic core"/>
    <property type="match status" value="1"/>
</dbReference>
<dbReference type="OrthoDB" id="9785687at2"/>
<gene>
    <name evidence="7" type="ORF">SAMN00808754_1923</name>
</gene>